<evidence type="ECO:0000313" key="1">
    <source>
        <dbReference type="EMBL" id="CAL1544905.1"/>
    </source>
</evidence>
<dbReference type="EMBL" id="CAXITT010000658">
    <property type="protein sequence ID" value="CAL1544905.1"/>
    <property type="molecule type" value="Genomic_DNA"/>
</dbReference>
<comment type="caution">
    <text evidence="1">The sequence shown here is derived from an EMBL/GenBank/DDBJ whole genome shotgun (WGS) entry which is preliminary data.</text>
</comment>
<keyword evidence="3" id="KW-1185">Reference proteome</keyword>
<sequence length="41" mass="4855">MLWKLWNHNSVWDVAEAFSQNRGFIQNLRSLTVAYASCIFH</sequence>
<proteinExistence type="predicted"/>
<accession>A0AAV2IDH9</accession>
<reference evidence="1 3" key="1">
    <citation type="submission" date="2024-04" db="EMBL/GenBank/DDBJ databases">
        <authorList>
            <consortium name="Genoscope - CEA"/>
            <person name="William W."/>
        </authorList>
    </citation>
    <scope>NUCLEOTIDE SEQUENCE [LARGE SCALE GENOMIC DNA]</scope>
</reference>
<dbReference type="Proteomes" id="UP001497497">
    <property type="component" value="Unassembled WGS sequence"/>
</dbReference>
<name>A0AAV2IDH9_LYMST</name>
<dbReference type="EMBL" id="CAXITT010005352">
    <property type="protein sequence ID" value="CAL1549145.1"/>
    <property type="molecule type" value="Genomic_DNA"/>
</dbReference>
<dbReference type="AlphaFoldDB" id="A0AAV2IDH9"/>
<evidence type="ECO:0000313" key="3">
    <source>
        <dbReference type="Proteomes" id="UP001497497"/>
    </source>
</evidence>
<organism evidence="1 3">
    <name type="scientific">Lymnaea stagnalis</name>
    <name type="common">Great pond snail</name>
    <name type="synonym">Helix stagnalis</name>
    <dbReference type="NCBI Taxonomy" id="6523"/>
    <lineage>
        <taxon>Eukaryota</taxon>
        <taxon>Metazoa</taxon>
        <taxon>Spiralia</taxon>
        <taxon>Lophotrochozoa</taxon>
        <taxon>Mollusca</taxon>
        <taxon>Gastropoda</taxon>
        <taxon>Heterobranchia</taxon>
        <taxon>Euthyneura</taxon>
        <taxon>Panpulmonata</taxon>
        <taxon>Hygrophila</taxon>
        <taxon>Lymnaeoidea</taxon>
        <taxon>Lymnaeidae</taxon>
        <taxon>Lymnaea</taxon>
    </lineage>
</organism>
<evidence type="ECO:0000313" key="2">
    <source>
        <dbReference type="EMBL" id="CAL1549145.1"/>
    </source>
</evidence>
<gene>
    <name evidence="1" type="ORF">GSLYS_00018388001</name>
    <name evidence="2" type="ORF">GSLYS_00022462001</name>
</gene>
<protein>
    <submittedName>
        <fullName evidence="1">Uncharacterized protein</fullName>
    </submittedName>
</protein>
<dbReference type="SUPFAM" id="SSF158702">
    <property type="entry name" value="Sec63 N-terminal domain-like"/>
    <property type="match status" value="1"/>
</dbReference>